<comment type="similarity">
    <text evidence="2">Belongs to the SusD family.</text>
</comment>
<evidence type="ECO:0000256" key="6">
    <source>
        <dbReference type="SAM" id="SignalP"/>
    </source>
</evidence>
<protein>
    <submittedName>
        <fullName evidence="9">Tetratricopeptide repeat protein</fullName>
    </submittedName>
</protein>
<name>A0A069QFG9_HOYLO</name>
<keyword evidence="3 6" id="KW-0732">Signal</keyword>
<evidence type="ECO:0000256" key="4">
    <source>
        <dbReference type="ARBA" id="ARBA00023136"/>
    </source>
</evidence>
<keyword evidence="4" id="KW-0472">Membrane</keyword>
<dbReference type="Gene3D" id="2.20.20.130">
    <property type="match status" value="1"/>
</dbReference>
<comment type="subcellular location">
    <subcellularLocation>
        <location evidence="1">Cell outer membrane</location>
    </subcellularLocation>
</comment>
<evidence type="ECO:0000256" key="3">
    <source>
        <dbReference type="ARBA" id="ARBA00022729"/>
    </source>
</evidence>
<dbReference type="GO" id="GO:0009279">
    <property type="term" value="C:cell outer membrane"/>
    <property type="evidence" value="ECO:0007669"/>
    <property type="project" value="UniProtKB-SubCell"/>
</dbReference>
<comment type="caution">
    <text evidence="9">The sequence shown here is derived from an EMBL/GenBank/DDBJ whole genome shotgun (WGS) entry which is preliminary data.</text>
</comment>
<dbReference type="HOGENOM" id="CLU_015553_3_5_10"/>
<dbReference type="RefSeq" id="WP_018966722.1">
    <property type="nucleotide sequence ID" value="NZ_KB899211.1"/>
</dbReference>
<feature type="domain" description="SusD-like N-terminal" evidence="8">
    <location>
        <begin position="26"/>
        <end position="220"/>
    </location>
</feature>
<dbReference type="Gene3D" id="1.25.40.390">
    <property type="match status" value="1"/>
</dbReference>
<dbReference type="InterPro" id="IPR033985">
    <property type="entry name" value="SusD-like_N"/>
</dbReference>
<evidence type="ECO:0000259" key="8">
    <source>
        <dbReference type="Pfam" id="PF14322"/>
    </source>
</evidence>
<feature type="signal peptide" evidence="6">
    <location>
        <begin position="1"/>
        <end position="24"/>
    </location>
</feature>
<dbReference type="AlphaFoldDB" id="A0A069QFG9"/>
<dbReference type="EMBL" id="JNGW01000098">
    <property type="protein sequence ID" value="KDR51613.1"/>
    <property type="molecule type" value="Genomic_DNA"/>
</dbReference>
<organism evidence="9 10">
    <name type="scientific">Hoylesella loescheii DSM 19665 = JCM 12249 = ATCC 15930</name>
    <dbReference type="NCBI Taxonomy" id="1122985"/>
    <lineage>
        <taxon>Bacteria</taxon>
        <taxon>Pseudomonadati</taxon>
        <taxon>Bacteroidota</taxon>
        <taxon>Bacteroidia</taxon>
        <taxon>Bacteroidales</taxon>
        <taxon>Prevotellaceae</taxon>
        <taxon>Hoylesella</taxon>
    </lineage>
</organism>
<evidence type="ECO:0000256" key="5">
    <source>
        <dbReference type="ARBA" id="ARBA00023237"/>
    </source>
</evidence>
<keyword evidence="5" id="KW-0998">Cell outer membrane</keyword>
<dbReference type="Pfam" id="PF14322">
    <property type="entry name" value="SusD-like_3"/>
    <property type="match status" value="1"/>
</dbReference>
<dbReference type="Pfam" id="PF07980">
    <property type="entry name" value="SusD_RagB"/>
    <property type="match status" value="1"/>
</dbReference>
<dbReference type="PATRIC" id="fig|1122985.7.peg.2421"/>
<feature type="domain" description="RagB/SusD" evidence="7">
    <location>
        <begin position="377"/>
        <end position="515"/>
    </location>
</feature>
<dbReference type="SUPFAM" id="SSF48452">
    <property type="entry name" value="TPR-like"/>
    <property type="match status" value="1"/>
</dbReference>
<dbReference type="Proteomes" id="UP000027442">
    <property type="component" value="Unassembled WGS sequence"/>
</dbReference>
<accession>A0A069QFG9</accession>
<sequence length="515" mass="57586">MNIIKSTGKTVAALALAFSITACGNDWLDREPGTGLPEERALTNSESLNNARIGLYNALKGRNSNYVDYYGATFFVYAEMRGEDMQYNSKYGSTRAPFWYRQEGNKPEEFNYGNSVWRSAFIVIARANRIVEAATNGALTDRGTKADSLINLCRDEAKVLRAMAMFDLTRIYGKPYTQDQGASWGAPANTSVLDPNAKVKRNTVAECYTQILKDLDEAIQGNLVKTPNTGYVNLWTAKTLRSRVYLTMGNWAKALADAEDVIQNSPYSLWTPTQYATAWSKNDAHHGNEMIFEIAITSSEWTDREGIGYLYTEDTDAKDVPKGYGDMVATKAFVDSLNTDGNDVRRDVWKAATSSKEKKANVFNGARVYLNKLPAINGDTRLSNVPVMRLSELYLNAAEAAFQAGDKAKAAQYLNAIVTNRTTTASRQVTAANVSLARIYMERRKELVGEGHRYFDALRRGETITRYTSEANRGWHEALNKDVQSYNTWTFNKQLPLIPIDEVNGNSEIQQNPLY</sequence>
<keyword evidence="10" id="KW-1185">Reference proteome</keyword>
<evidence type="ECO:0000313" key="9">
    <source>
        <dbReference type="EMBL" id="KDR51613.1"/>
    </source>
</evidence>
<evidence type="ECO:0000256" key="1">
    <source>
        <dbReference type="ARBA" id="ARBA00004442"/>
    </source>
</evidence>
<dbReference type="InterPro" id="IPR011990">
    <property type="entry name" value="TPR-like_helical_dom_sf"/>
</dbReference>
<dbReference type="InterPro" id="IPR012944">
    <property type="entry name" value="SusD_RagB_dom"/>
</dbReference>
<evidence type="ECO:0000259" key="7">
    <source>
        <dbReference type="Pfam" id="PF07980"/>
    </source>
</evidence>
<gene>
    <name evidence="9" type="ORF">HMPREF1991_02335</name>
</gene>
<dbReference type="PROSITE" id="PS51257">
    <property type="entry name" value="PROKAR_LIPOPROTEIN"/>
    <property type="match status" value="1"/>
</dbReference>
<dbReference type="Gene3D" id="1.25.40.900">
    <property type="match status" value="1"/>
</dbReference>
<evidence type="ECO:0000256" key="2">
    <source>
        <dbReference type="ARBA" id="ARBA00006275"/>
    </source>
</evidence>
<evidence type="ECO:0000313" key="10">
    <source>
        <dbReference type="Proteomes" id="UP000027442"/>
    </source>
</evidence>
<feature type="chain" id="PRO_5001665209" evidence="6">
    <location>
        <begin position="25"/>
        <end position="515"/>
    </location>
</feature>
<reference evidence="9 10" key="1">
    <citation type="submission" date="2013-08" db="EMBL/GenBank/DDBJ databases">
        <authorList>
            <person name="Weinstock G."/>
            <person name="Sodergren E."/>
            <person name="Wylie T."/>
            <person name="Fulton L."/>
            <person name="Fulton R."/>
            <person name="Fronick C."/>
            <person name="O'Laughlin M."/>
            <person name="Godfrey J."/>
            <person name="Miner T."/>
            <person name="Herter B."/>
            <person name="Appelbaum E."/>
            <person name="Cordes M."/>
            <person name="Lek S."/>
            <person name="Wollam A."/>
            <person name="Pepin K.H."/>
            <person name="Palsikar V.B."/>
            <person name="Mitreva M."/>
            <person name="Wilson R.K."/>
        </authorList>
    </citation>
    <scope>NUCLEOTIDE SEQUENCE [LARGE SCALE GENOMIC DNA]</scope>
    <source>
        <strain evidence="9 10">ATCC 15930</strain>
    </source>
</reference>
<dbReference type="eggNOG" id="COG2913">
    <property type="taxonomic scope" value="Bacteria"/>
</dbReference>
<proteinExistence type="inferred from homology"/>
<dbReference type="CDD" id="cd08977">
    <property type="entry name" value="SusD"/>
    <property type="match status" value="1"/>
</dbReference>